<sequence>MESIISQSLIRNVTDITAKINGEYRLNNQTLSKIDTIAELEIEDVNIFADICLLDHVLTFDAEEQNLKLSKKKSRL</sequence>
<reference evidence="1 2" key="1">
    <citation type="journal article" date="2013" name="Proc. Natl. Acad. Sci. U.S.A.">
        <title>Genome of an arbuscular mycorrhizal fungus provides insight into the oldest plant symbiosis.</title>
        <authorList>
            <person name="Tisserant E."/>
            <person name="Malbreil M."/>
            <person name="Kuo A."/>
            <person name="Kohler A."/>
            <person name="Symeonidi A."/>
            <person name="Balestrini R."/>
            <person name="Charron P."/>
            <person name="Duensing N."/>
            <person name="Frei Dit Frey N."/>
            <person name="Gianinazzi-Pearson V."/>
            <person name="Gilbert L.B."/>
            <person name="Handa Y."/>
            <person name="Herr J.R."/>
            <person name="Hijri M."/>
            <person name="Koul R."/>
            <person name="Kawaguchi M."/>
            <person name="Krajinski F."/>
            <person name="Lammers P.J."/>
            <person name="Masclaux F.G."/>
            <person name="Murat C."/>
            <person name="Morin E."/>
            <person name="Ndikumana S."/>
            <person name="Pagni M."/>
            <person name="Petitpierre D."/>
            <person name="Requena N."/>
            <person name="Rosikiewicz P."/>
            <person name="Riley R."/>
            <person name="Saito K."/>
            <person name="San Clemente H."/>
            <person name="Shapiro H."/>
            <person name="van Tuinen D."/>
            <person name="Becard G."/>
            <person name="Bonfante P."/>
            <person name="Paszkowski U."/>
            <person name="Shachar-Hill Y.Y."/>
            <person name="Tuskan G.A."/>
            <person name="Young P.W."/>
            <person name="Sanders I.R."/>
            <person name="Henrissat B."/>
            <person name="Rensing S.A."/>
            <person name="Grigoriev I.V."/>
            <person name="Corradi N."/>
            <person name="Roux C."/>
            <person name="Martin F."/>
        </authorList>
    </citation>
    <scope>NUCLEOTIDE SEQUENCE [LARGE SCALE GENOMIC DNA]</scope>
    <source>
        <strain evidence="1 2">DAOM 197198</strain>
    </source>
</reference>
<protein>
    <submittedName>
        <fullName evidence="1">Uncharacterized protein</fullName>
    </submittedName>
</protein>
<dbReference type="EMBL" id="AUPC02000058">
    <property type="protein sequence ID" value="POG75692.1"/>
    <property type="molecule type" value="Genomic_DNA"/>
</dbReference>
<accession>A0A2P4QDH5</accession>
<name>A0A2P4QDH5_RHIID</name>
<dbReference type="Proteomes" id="UP000018888">
    <property type="component" value="Unassembled WGS sequence"/>
</dbReference>
<keyword evidence="2" id="KW-1185">Reference proteome</keyword>
<evidence type="ECO:0000313" key="2">
    <source>
        <dbReference type="Proteomes" id="UP000018888"/>
    </source>
</evidence>
<gene>
    <name evidence="1" type="ORF">GLOIN_2v1562854</name>
</gene>
<organism evidence="1 2">
    <name type="scientific">Rhizophagus irregularis (strain DAOM 181602 / DAOM 197198 / MUCL 43194)</name>
    <name type="common">Arbuscular mycorrhizal fungus</name>
    <name type="synonym">Glomus intraradices</name>
    <dbReference type="NCBI Taxonomy" id="747089"/>
    <lineage>
        <taxon>Eukaryota</taxon>
        <taxon>Fungi</taxon>
        <taxon>Fungi incertae sedis</taxon>
        <taxon>Mucoromycota</taxon>
        <taxon>Glomeromycotina</taxon>
        <taxon>Glomeromycetes</taxon>
        <taxon>Glomerales</taxon>
        <taxon>Glomeraceae</taxon>
        <taxon>Rhizophagus</taxon>
    </lineage>
</organism>
<proteinExistence type="predicted"/>
<dbReference type="AlphaFoldDB" id="A0A2P4QDH5"/>
<comment type="caution">
    <text evidence="1">The sequence shown here is derived from an EMBL/GenBank/DDBJ whole genome shotgun (WGS) entry which is preliminary data.</text>
</comment>
<evidence type="ECO:0000313" key="1">
    <source>
        <dbReference type="EMBL" id="POG75692.1"/>
    </source>
</evidence>
<reference evidence="1 2" key="2">
    <citation type="journal article" date="2018" name="New Phytol.">
        <title>High intraspecific genome diversity in the model arbuscular mycorrhizal symbiont Rhizophagus irregularis.</title>
        <authorList>
            <person name="Chen E.C.H."/>
            <person name="Morin E."/>
            <person name="Beaudet D."/>
            <person name="Noel J."/>
            <person name="Yildirir G."/>
            <person name="Ndikumana S."/>
            <person name="Charron P."/>
            <person name="St-Onge C."/>
            <person name="Giorgi J."/>
            <person name="Kruger M."/>
            <person name="Marton T."/>
            <person name="Ropars J."/>
            <person name="Grigoriev I.V."/>
            <person name="Hainaut M."/>
            <person name="Henrissat B."/>
            <person name="Roux C."/>
            <person name="Martin F."/>
            <person name="Corradi N."/>
        </authorList>
    </citation>
    <scope>NUCLEOTIDE SEQUENCE [LARGE SCALE GENOMIC DNA]</scope>
    <source>
        <strain evidence="1 2">DAOM 197198</strain>
    </source>
</reference>